<organism evidence="7 8">
    <name type="scientific">Gracilibacillus boraciitolerans JCM 21714</name>
    <dbReference type="NCBI Taxonomy" id="1298598"/>
    <lineage>
        <taxon>Bacteria</taxon>
        <taxon>Bacillati</taxon>
        <taxon>Bacillota</taxon>
        <taxon>Bacilli</taxon>
        <taxon>Bacillales</taxon>
        <taxon>Bacillaceae</taxon>
        <taxon>Gracilibacillus</taxon>
    </lineage>
</organism>
<evidence type="ECO:0000313" key="7">
    <source>
        <dbReference type="EMBL" id="GAE92083.1"/>
    </source>
</evidence>
<dbReference type="Gene3D" id="1.20.1260.100">
    <property type="entry name" value="TspO/MBR protein"/>
    <property type="match status" value="1"/>
</dbReference>
<dbReference type="PANTHER" id="PTHR33802:SF1">
    <property type="entry name" value="XK-RELATED PROTEIN"/>
    <property type="match status" value="1"/>
</dbReference>
<evidence type="ECO:0000256" key="3">
    <source>
        <dbReference type="ARBA" id="ARBA00022692"/>
    </source>
</evidence>
<reference evidence="7 8" key="1">
    <citation type="journal article" date="2014" name="Genome Announc.">
        <title>Draft Genome Sequence of the Boron-Tolerant and Moderately Halotolerant Bacterium Gracilibacillus boraciitolerans JCM 21714T.</title>
        <authorList>
            <person name="Ahmed I."/>
            <person name="Oshima K."/>
            <person name="Suda W."/>
            <person name="Kitamura K."/>
            <person name="Iida T."/>
            <person name="Ohmori Y."/>
            <person name="Fujiwara T."/>
            <person name="Hattori M."/>
            <person name="Ohkuma M."/>
        </authorList>
    </citation>
    <scope>NUCLEOTIDE SEQUENCE [LARGE SCALE GENOMIC DNA]</scope>
    <source>
        <strain evidence="7 8">JCM 21714</strain>
    </source>
</reference>
<feature type="transmembrane region" description="Helical" evidence="6">
    <location>
        <begin position="218"/>
        <end position="237"/>
    </location>
</feature>
<evidence type="ECO:0000256" key="2">
    <source>
        <dbReference type="ARBA" id="ARBA00007524"/>
    </source>
</evidence>
<keyword evidence="8" id="KW-1185">Reference proteome</keyword>
<feature type="transmembrane region" description="Helical" evidence="6">
    <location>
        <begin position="45"/>
        <end position="64"/>
    </location>
</feature>
<evidence type="ECO:0000256" key="6">
    <source>
        <dbReference type="SAM" id="Phobius"/>
    </source>
</evidence>
<feature type="transmembrane region" description="Helical" evidence="6">
    <location>
        <begin position="76"/>
        <end position="96"/>
    </location>
</feature>
<dbReference type="STRING" id="1298598.JCM21714_1064"/>
<feature type="transmembrane region" description="Helical" evidence="6">
    <location>
        <begin position="102"/>
        <end position="122"/>
    </location>
</feature>
<evidence type="ECO:0000256" key="5">
    <source>
        <dbReference type="ARBA" id="ARBA00023136"/>
    </source>
</evidence>
<comment type="similarity">
    <text evidence="2">Belongs to the TspO/BZRP family.</text>
</comment>
<name>W4VGY1_9BACI</name>
<dbReference type="Pfam" id="PF03073">
    <property type="entry name" value="TspO_MBR"/>
    <property type="match status" value="1"/>
</dbReference>
<comment type="subcellular location">
    <subcellularLocation>
        <location evidence="1">Membrane</location>
        <topology evidence="1">Multi-pass membrane protein</topology>
    </subcellularLocation>
</comment>
<keyword evidence="4 6" id="KW-1133">Transmembrane helix</keyword>
<feature type="transmembrane region" description="Helical" evidence="6">
    <location>
        <begin position="134"/>
        <end position="157"/>
    </location>
</feature>
<sequence length="248" mass="28310">MKNFWVNLTALALVIVVNSLANIIPINGMTTGEISNQLEVLFTPAGYVFSIWGLIYLLLAIWVFAQLPKDRQHAPVYRACSELFWLSSVLNVAWILSWHYQLFFISNMIMIGLLVTLITLYLRGKKVQASKLELLPFSIYLGWISVATIANISYYLVYLGFGEKESISIFWTIVMIIIATGLALLFLWREKDIFYVLVFIWAFIGIGIKNNAEFNEVAWTAYACALFLFIVVTILTISHQKNREDTEG</sequence>
<dbReference type="InterPro" id="IPR038330">
    <property type="entry name" value="TspO/MBR-related_sf"/>
</dbReference>
<feature type="transmembrane region" description="Helical" evidence="6">
    <location>
        <begin position="193"/>
        <end position="212"/>
    </location>
</feature>
<dbReference type="AlphaFoldDB" id="W4VGY1"/>
<evidence type="ECO:0000256" key="1">
    <source>
        <dbReference type="ARBA" id="ARBA00004141"/>
    </source>
</evidence>
<dbReference type="Proteomes" id="UP000019102">
    <property type="component" value="Unassembled WGS sequence"/>
</dbReference>
<evidence type="ECO:0008006" key="9">
    <source>
        <dbReference type="Google" id="ProtNLM"/>
    </source>
</evidence>
<keyword evidence="3 6" id="KW-0812">Transmembrane</keyword>
<proteinExistence type="inferred from homology"/>
<dbReference type="PANTHER" id="PTHR33802">
    <property type="entry name" value="SI:CH211-161H7.5-RELATED"/>
    <property type="match status" value="1"/>
</dbReference>
<feature type="transmembrane region" description="Helical" evidence="6">
    <location>
        <begin position="169"/>
        <end position="188"/>
    </location>
</feature>
<accession>W4VGY1</accession>
<comment type="caution">
    <text evidence="7">The sequence shown here is derived from an EMBL/GenBank/DDBJ whole genome shotgun (WGS) entry which is preliminary data.</text>
</comment>
<keyword evidence="5 6" id="KW-0472">Membrane</keyword>
<evidence type="ECO:0000313" key="8">
    <source>
        <dbReference type="Proteomes" id="UP000019102"/>
    </source>
</evidence>
<gene>
    <name evidence="7" type="ORF">JCM21714_1064</name>
</gene>
<dbReference type="OrthoDB" id="5189031at2"/>
<evidence type="ECO:0000256" key="4">
    <source>
        <dbReference type="ARBA" id="ARBA00022989"/>
    </source>
</evidence>
<dbReference type="GO" id="GO:0016020">
    <property type="term" value="C:membrane"/>
    <property type="evidence" value="ECO:0007669"/>
    <property type="project" value="UniProtKB-SubCell"/>
</dbReference>
<dbReference type="InterPro" id="IPR004307">
    <property type="entry name" value="TspO_MBR"/>
</dbReference>
<dbReference type="eggNOG" id="COG1030">
    <property type="taxonomic scope" value="Bacteria"/>
</dbReference>
<dbReference type="RefSeq" id="WP_035722033.1">
    <property type="nucleotide sequence ID" value="NZ_BAVS01000003.1"/>
</dbReference>
<protein>
    <recommendedName>
        <fullName evidence="9">Tryptophan-rich sensory protein</fullName>
    </recommendedName>
</protein>
<dbReference type="EMBL" id="BAVS01000003">
    <property type="protein sequence ID" value="GAE92083.1"/>
    <property type="molecule type" value="Genomic_DNA"/>
</dbReference>